<keyword evidence="3" id="KW-1185">Reference proteome</keyword>
<organism evidence="2 3">
    <name type="scientific">Homarus americanus</name>
    <name type="common">American lobster</name>
    <dbReference type="NCBI Taxonomy" id="6706"/>
    <lineage>
        <taxon>Eukaryota</taxon>
        <taxon>Metazoa</taxon>
        <taxon>Ecdysozoa</taxon>
        <taxon>Arthropoda</taxon>
        <taxon>Crustacea</taxon>
        <taxon>Multicrustacea</taxon>
        <taxon>Malacostraca</taxon>
        <taxon>Eumalacostraca</taxon>
        <taxon>Eucarida</taxon>
        <taxon>Decapoda</taxon>
        <taxon>Pleocyemata</taxon>
        <taxon>Astacidea</taxon>
        <taxon>Nephropoidea</taxon>
        <taxon>Nephropidae</taxon>
        <taxon>Homarus</taxon>
    </lineage>
</organism>
<keyword evidence="1" id="KW-0175">Coiled coil</keyword>
<evidence type="ECO:0000313" key="3">
    <source>
        <dbReference type="Proteomes" id="UP000747542"/>
    </source>
</evidence>
<feature type="coiled-coil region" evidence="1">
    <location>
        <begin position="36"/>
        <end position="70"/>
    </location>
</feature>
<reference evidence="2" key="1">
    <citation type="journal article" date="2021" name="Sci. Adv.">
        <title>The American lobster genome reveals insights on longevity, neural, and immune adaptations.</title>
        <authorList>
            <person name="Polinski J.M."/>
            <person name="Zimin A.V."/>
            <person name="Clark K.F."/>
            <person name="Kohn A.B."/>
            <person name="Sadowski N."/>
            <person name="Timp W."/>
            <person name="Ptitsyn A."/>
            <person name="Khanna P."/>
            <person name="Romanova D.Y."/>
            <person name="Williams P."/>
            <person name="Greenwood S.J."/>
            <person name="Moroz L.L."/>
            <person name="Walt D.R."/>
            <person name="Bodnar A.G."/>
        </authorList>
    </citation>
    <scope>NUCLEOTIDE SEQUENCE</scope>
    <source>
        <strain evidence="2">GMGI-L3</strain>
    </source>
</reference>
<evidence type="ECO:0000313" key="2">
    <source>
        <dbReference type="EMBL" id="KAG7175293.1"/>
    </source>
</evidence>
<comment type="caution">
    <text evidence="2">The sequence shown here is derived from an EMBL/GenBank/DDBJ whole genome shotgun (WGS) entry which is preliminary data.</text>
</comment>
<dbReference type="EMBL" id="JAHLQT010006108">
    <property type="protein sequence ID" value="KAG7175293.1"/>
    <property type="molecule type" value="Genomic_DNA"/>
</dbReference>
<evidence type="ECO:0000256" key="1">
    <source>
        <dbReference type="SAM" id="Coils"/>
    </source>
</evidence>
<protein>
    <submittedName>
        <fullName evidence="2">Uncharacterized protein</fullName>
    </submittedName>
</protein>
<sequence>MLFNSVRSLLFGDSVDVGLREDHGEASEVNVADRKLKEVGIRQAEAEAKAKDAEAKAKEADSENLRLRIQLGQSNPSNTDGLTPRSSFSHFDPARAARLMPTFSEETFDEFFIAFERLATTLKWPIEFWPILLQQAFADSDAYDYLCVIYVPLFLKRTDNAFVASVRRQSRPTLNLLGVKERYSQSGYTPRKARQGNTNNGNFVRERRSWTCSPPNRASKFSSYTCSFCGKPGEARESAVSVLVSRDFDLFQESFAKDPDVGTFRPFLLQGTVEVDGVETPVTILRDSGCLQTLIKEGIANVACMHELPAAGVDLVLCNDLAGGQMGNVTPPPVLQGRPESTAELQQLEDGMPGVFPLCAVTRSMSMTNDHYVTPDVDDSFSLEGLFANPIASQDISFSVNAVTGRVALIAAQEQDNSLRLLFDRVSDSANDTGPTTRYFNVVGERSAMGIGGNRQPGTQAATPRLPFTIPLLVNRSRHPRLALTHLAPLCPAPLCPAPIQPTSSGQPSAHHPCPASLSLPSPSASTHMFLYPATHTKLPPPTF</sequence>
<name>A0A8J5TMB0_HOMAM</name>
<dbReference type="AlphaFoldDB" id="A0A8J5TMB0"/>
<dbReference type="Proteomes" id="UP000747542">
    <property type="component" value="Unassembled WGS sequence"/>
</dbReference>
<gene>
    <name evidence="2" type="ORF">Hamer_G001346</name>
</gene>
<accession>A0A8J5TMB0</accession>
<proteinExistence type="predicted"/>
<feature type="non-terminal residue" evidence="2">
    <location>
        <position position="544"/>
    </location>
</feature>